<dbReference type="AlphaFoldDB" id="A0AAV4UW84"/>
<proteinExistence type="predicted"/>
<name>A0AAV4UW84_9ARAC</name>
<evidence type="ECO:0000313" key="2">
    <source>
        <dbReference type="EMBL" id="GIY61981.1"/>
    </source>
</evidence>
<evidence type="ECO:0000256" key="1">
    <source>
        <dbReference type="SAM" id="SignalP"/>
    </source>
</evidence>
<evidence type="ECO:0008006" key="4">
    <source>
        <dbReference type="Google" id="ProtNLM"/>
    </source>
</evidence>
<gene>
    <name evidence="2" type="ORF">CDAR_78771</name>
</gene>
<comment type="caution">
    <text evidence="2">The sequence shown here is derived from an EMBL/GenBank/DDBJ whole genome shotgun (WGS) entry which is preliminary data.</text>
</comment>
<accession>A0AAV4UW84</accession>
<feature type="chain" id="PRO_5043988616" description="Prokineticin domain-containing protein" evidence="1">
    <location>
        <begin position="20"/>
        <end position="107"/>
    </location>
</feature>
<dbReference type="Gene3D" id="2.10.80.10">
    <property type="entry name" value="Lipase, subunit A"/>
    <property type="match status" value="1"/>
</dbReference>
<organism evidence="2 3">
    <name type="scientific">Caerostris darwini</name>
    <dbReference type="NCBI Taxonomy" id="1538125"/>
    <lineage>
        <taxon>Eukaryota</taxon>
        <taxon>Metazoa</taxon>
        <taxon>Ecdysozoa</taxon>
        <taxon>Arthropoda</taxon>
        <taxon>Chelicerata</taxon>
        <taxon>Arachnida</taxon>
        <taxon>Araneae</taxon>
        <taxon>Araneomorphae</taxon>
        <taxon>Entelegynae</taxon>
        <taxon>Araneoidea</taxon>
        <taxon>Araneidae</taxon>
        <taxon>Caerostris</taxon>
    </lineage>
</organism>
<dbReference type="Proteomes" id="UP001054837">
    <property type="component" value="Unassembled WGS sequence"/>
</dbReference>
<keyword evidence="3" id="KW-1185">Reference proteome</keyword>
<keyword evidence="1" id="KW-0732">Signal</keyword>
<sequence length="107" mass="11491">MNMKVLVFCAAFIASLALGDERPCGSSDDCGADECCLSRGVCSKLRQKGERCMTIQVMIDEKYMILCPCASGLSCQPTLTVGTIRILRGRQCLEEGSTATSTSPDNE</sequence>
<evidence type="ECO:0000313" key="3">
    <source>
        <dbReference type="Proteomes" id="UP001054837"/>
    </source>
</evidence>
<feature type="signal peptide" evidence="1">
    <location>
        <begin position="1"/>
        <end position="19"/>
    </location>
</feature>
<protein>
    <recommendedName>
        <fullName evidence="4">Prokineticin domain-containing protein</fullName>
    </recommendedName>
</protein>
<reference evidence="2 3" key="1">
    <citation type="submission" date="2021-06" db="EMBL/GenBank/DDBJ databases">
        <title>Caerostris darwini draft genome.</title>
        <authorList>
            <person name="Kono N."/>
            <person name="Arakawa K."/>
        </authorList>
    </citation>
    <scope>NUCLEOTIDE SEQUENCE [LARGE SCALE GENOMIC DNA]</scope>
</reference>
<dbReference type="EMBL" id="BPLQ01012023">
    <property type="protein sequence ID" value="GIY61981.1"/>
    <property type="molecule type" value="Genomic_DNA"/>
</dbReference>